<comment type="similarity">
    <text evidence="1">Belongs to the short-chain dehydrogenases/reductases (SDR) family.</text>
</comment>
<dbReference type="EMBL" id="AP021879">
    <property type="protein sequence ID" value="BBO88845.1"/>
    <property type="molecule type" value="Genomic_DNA"/>
</dbReference>
<dbReference type="FunFam" id="3.40.50.720:FF:000173">
    <property type="entry name" value="3-oxoacyl-[acyl-carrier protein] reductase"/>
    <property type="match status" value="1"/>
</dbReference>
<dbReference type="Gene3D" id="3.40.50.720">
    <property type="entry name" value="NAD(P)-binding Rossmann-like Domain"/>
    <property type="match status" value="1"/>
</dbReference>
<dbReference type="GO" id="GO:0016491">
    <property type="term" value="F:oxidoreductase activity"/>
    <property type="evidence" value="ECO:0007669"/>
    <property type="project" value="UniProtKB-KW"/>
</dbReference>
<evidence type="ECO:0000313" key="4">
    <source>
        <dbReference type="EMBL" id="BBO88845.1"/>
    </source>
</evidence>
<name>A0A5K8A8I1_9BACT</name>
<dbReference type="PRINTS" id="PR00080">
    <property type="entry name" value="SDRFAMILY"/>
</dbReference>
<dbReference type="PANTHER" id="PTHR42879">
    <property type="entry name" value="3-OXOACYL-(ACYL-CARRIER-PROTEIN) REDUCTASE"/>
    <property type="match status" value="1"/>
</dbReference>
<evidence type="ECO:0000256" key="1">
    <source>
        <dbReference type="ARBA" id="ARBA00006484"/>
    </source>
</evidence>
<dbReference type="NCBIfam" id="NF004200">
    <property type="entry name" value="PRK05653.1-5"/>
    <property type="match status" value="1"/>
</dbReference>
<dbReference type="Pfam" id="PF13561">
    <property type="entry name" value="adh_short_C2"/>
    <property type="match status" value="1"/>
</dbReference>
<reference evidence="4 5" key="1">
    <citation type="submission" date="2019-11" db="EMBL/GenBank/DDBJ databases">
        <title>Comparative genomics of hydrocarbon-degrading Desulfosarcina strains.</title>
        <authorList>
            <person name="Watanabe M."/>
            <person name="Kojima H."/>
            <person name="Fukui M."/>
        </authorList>
    </citation>
    <scope>NUCLEOTIDE SEQUENCE [LARGE SCALE GENOMIC DNA]</scope>
    <source>
        <strain evidence="5">oXyS1</strain>
    </source>
</reference>
<dbReference type="InterPro" id="IPR036291">
    <property type="entry name" value="NAD(P)-bd_dom_sf"/>
</dbReference>
<feature type="domain" description="Ketoreductase" evidence="3">
    <location>
        <begin position="13"/>
        <end position="198"/>
    </location>
</feature>
<evidence type="ECO:0000256" key="2">
    <source>
        <dbReference type="ARBA" id="ARBA00023002"/>
    </source>
</evidence>
<keyword evidence="5" id="KW-1185">Reference proteome</keyword>
<keyword evidence="2" id="KW-0560">Oxidoreductase</keyword>
<organism evidence="4 5">
    <name type="scientific">Desulfosarcina ovata subsp. ovata</name>
    <dbReference type="NCBI Taxonomy" id="2752305"/>
    <lineage>
        <taxon>Bacteria</taxon>
        <taxon>Pseudomonadati</taxon>
        <taxon>Thermodesulfobacteriota</taxon>
        <taxon>Desulfobacteria</taxon>
        <taxon>Desulfobacterales</taxon>
        <taxon>Desulfosarcinaceae</taxon>
        <taxon>Desulfosarcina</taxon>
    </lineage>
</organism>
<dbReference type="Proteomes" id="UP000422108">
    <property type="component" value="Chromosome"/>
</dbReference>
<proteinExistence type="inferred from homology"/>
<dbReference type="SUPFAM" id="SSF51735">
    <property type="entry name" value="NAD(P)-binding Rossmann-fold domains"/>
    <property type="match status" value="1"/>
</dbReference>
<dbReference type="SMART" id="SM00822">
    <property type="entry name" value="PKS_KR"/>
    <property type="match status" value="1"/>
</dbReference>
<protein>
    <submittedName>
        <fullName evidence="4">Beta-ketoacyl-ACP reductase</fullName>
    </submittedName>
</protein>
<dbReference type="InterPro" id="IPR002347">
    <property type="entry name" value="SDR_fam"/>
</dbReference>
<sequence length="250" mass="26355">MSEKTTSNPTDTPVALVTGASKGIGQAICIEMARSGYHVIVNYLSDREGAETTLAAVRAQGGDGACMGFNVADETETQAAVEKILSTHQRVDALINNAGRVADELFVMMTPDKWRSVIDITLQGFYNVTRPVLEKMIVRKSGSIVSIASVAGIMGNRGQANYAAAKAGLIGASRSVAAEVARLGIRVNVVAPGLIRTGMIKDAPIQKIKSIIPMARLGEPEEVGRVVRFLCSGDASYITGQVISVNGGMF</sequence>
<dbReference type="InterPro" id="IPR057326">
    <property type="entry name" value="KR_dom"/>
</dbReference>
<evidence type="ECO:0000259" key="3">
    <source>
        <dbReference type="SMART" id="SM00822"/>
    </source>
</evidence>
<accession>A0A5K8A8I1</accession>
<dbReference type="InterPro" id="IPR050259">
    <property type="entry name" value="SDR"/>
</dbReference>
<evidence type="ECO:0000313" key="5">
    <source>
        <dbReference type="Proteomes" id="UP000422108"/>
    </source>
</evidence>
<gene>
    <name evidence="4" type="primary">fabG_5</name>
    <name evidence="4" type="ORF">DSCOOX_20250</name>
</gene>
<dbReference type="NCBIfam" id="NF009466">
    <property type="entry name" value="PRK12826.1-2"/>
    <property type="match status" value="1"/>
</dbReference>
<dbReference type="PANTHER" id="PTHR42879:SF2">
    <property type="entry name" value="3-OXOACYL-[ACYL-CARRIER-PROTEIN] REDUCTASE FABG"/>
    <property type="match status" value="1"/>
</dbReference>
<dbReference type="PRINTS" id="PR00081">
    <property type="entry name" value="GDHRDH"/>
</dbReference>
<dbReference type="RefSeq" id="WP_155310112.1">
    <property type="nucleotide sequence ID" value="NZ_AP021879.1"/>
</dbReference>
<dbReference type="AlphaFoldDB" id="A0A5K8A8I1"/>